<evidence type="ECO:0000313" key="2">
    <source>
        <dbReference type="EMBL" id="GAA4713783.1"/>
    </source>
</evidence>
<dbReference type="EMBL" id="BAABLO010000001">
    <property type="protein sequence ID" value="GAA4713783.1"/>
    <property type="molecule type" value="Genomic_DNA"/>
</dbReference>
<gene>
    <name evidence="2" type="ORF">GCM10025782_07530</name>
</gene>
<proteinExistence type="predicted"/>
<name>A0ABP8XTV0_9MICO</name>
<organism evidence="2 3">
    <name type="scientific">Pedococcus ginsenosidimutans</name>
    <dbReference type="NCBI Taxonomy" id="490570"/>
    <lineage>
        <taxon>Bacteria</taxon>
        <taxon>Bacillati</taxon>
        <taxon>Actinomycetota</taxon>
        <taxon>Actinomycetes</taxon>
        <taxon>Micrococcales</taxon>
        <taxon>Intrasporangiaceae</taxon>
        <taxon>Pedococcus</taxon>
    </lineage>
</organism>
<dbReference type="RefSeq" id="WP_345501286.1">
    <property type="nucleotide sequence ID" value="NZ_BAABLO010000001.1"/>
</dbReference>
<feature type="compositionally biased region" description="Low complexity" evidence="1">
    <location>
        <begin position="215"/>
        <end position="231"/>
    </location>
</feature>
<sequence length="244" mass="26249">MRFGQQVVPLPDVVPVLSAGKHRNPRKGACFMEMASFLAGERWSDHPSCTHPLLATMARLVNDSLTDLDRPRIVGLIPDVVGLTGDDLELDVAIAVHAAAAALPVAPVARQNVMAVGLLTCRALASSLPGPHDDLLRLCDEAFAQAPEAHAWARRYSRDTRVSERVFRRQTAPHVVAYAVEGIAVACVDDAVDRLVALLATTIRDTRARIERLSEAAAAEAPEVPTAAPADAPRRRLSRSAPTR</sequence>
<evidence type="ECO:0000256" key="1">
    <source>
        <dbReference type="SAM" id="MobiDB-lite"/>
    </source>
</evidence>
<evidence type="ECO:0000313" key="3">
    <source>
        <dbReference type="Proteomes" id="UP001500556"/>
    </source>
</evidence>
<protein>
    <submittedName>
        <fullName evidence="2">Uncharacterized protein</fullName>
    </submittedName>
</protein>
<reference evidence="3" key="1">
    <citation type="journal article" date="2019" name="Int. J. Syst. Evol. Microbiol.">
        <title>The Global Catalogue of Microorganisms (GCM) 10K type strain sequencing project: providing services to taxonomists for standard genome sequencing and annotation.</title>
        <authorList>
            <consortium name="The Broad Institute Genomics Platform"/>
            <consortium name="The Broad Institute Genome Sequencing Center for Infectious Disease"/>
            <person name="Wu L."/>
            <person name="Ma J."/>
        </authorList>
    </citation>
    <scope>NUCLEOTIDE SEQUENCE [LARGE SCALE GENOMIC DNA]</scope>
    <source>
        <strain evidence="3">JCM 18961</strain>
    </source>
</reference>
<comment type="caution">
    <text evidence="2">The sequence shown here is derived from an EMBL/GenBank/DDBJ whole genome shotgun (WGS) entry which is preliminary data.</text>
</comment>
<dbReference type="Proteomes" id="UP001500556">
    <property type="component" value="Unassembled WGS sequence"/>
</dbReference>
<feature type="region of interest" description="Disordered" evidence="1">
    <location>
        <begin position="215"/>
        <end position="244"/>
    </location>
</feature>
<keyword evidence="3" id="KW-1185">Reference proteome</keyword>
<accession>A0ABP8XTV0</accession>